<evidence type="ECO:0000313" key="3">
    <source>
        <dbReference type="Proteomes" id="UP001224644"/>
    </source>
</evidence>
<dbReference type="InterPro" id="IPR011989">
    <property type="entry name" value="ARM-like"/>
</dbReference>
<evidence type="ECO:0000313" key="2">
    <source>
        <dbReference type="EMBL" id="MDN3592019.1"/>
    </source>
</evidence>
<comment type="caution">
    <text evidence="2">The sequence shown here is derived from an EMBL/GenBank/DDBJ whole genome shotgun (WGS) entry which is preliminary data.</text>
</comment>
<accession>A0ABT8BJU4</accession>
<protein>
    <submittedName>
        <fullName evidence="2">HEAT repeat domain-containing protein</fullName>
    </submittedName>
</protein>
<sequence>MPLVRHDPLKPTMASAASEPTPRRSAEELGRALATERDLRSRDALLAALLAIADPAAAAVLAGHLRSEDAGLRNACIETLQAMPAAAGAVLPDLLSDPDPDVRLLATEIVRTQPTDVANELLAGLLDGETHPNVCGAAVEVLAEVGTVAAVPALEAARTRFAAQAFLPMAIDTVLVRLGQGR</sequence>
<dbReference type="InterPro" id="IPR016024">
    <property type="entry name" value="ARM-type_fold"/>
</dbReference>
<dbReference type="Proteomes" id="UP001224644">
    <property type="component" value="Unassembled WGS sequence"/>
</dbReference>
<gene>
    <name evidence="2" type="ORF">QWZ12_15580</name>
</gene>
<keyword evidence="3" id="KW-1185">Reference proteome</keyword>
<dbReference type="SUPFAM" id="SSF48371">
    <property type="entry name" value="ARM repeat"/>
    <property type="match status" value="1"/>
</dbReference>
<dbReference type="Pfam" id="PF13646">
    <property type="entry name" value="HEAT_2"/>
    <property type="match status" value="1"/>
</dbReference>
<feature type="region of interest" description="Disordered" evidence="1">
    <location>
        <begin position="1"/>
        <end position="26"/>
    </location>
</feature>
<dbReference type="Gene3D" id="1.25.10.10">
    <property type="entry name" value="Leucine-rich Repeat Variant"/>
    <property type="match status" value="1"/>
</dbReference>
<proteinExistence type="predicted"/>
<dbReference type="RefSeq" id="WP_238228362.1">
    <property type="nucleotide sequence ID" value="NZ_BPQD01000045.1"/>
</dbReference>
<dbReference type="EMBL" id="JAUFPX010000015">
    <property type="protein sequence ID" value="MDN3592019.1"/>
    <property type="molecule type" value="Genomic_DNA"/>
</dbReference>
<name>A0ABT8BJU4_9HYPH</name>
<evidence type="ECO:0000256" key="1">
    <source>
        <dbReference type="SAM" id="MobiDB-lite"/>
    </source>
</evidence>
<reference evidence="3" key="1">
    <citation type="journal article" date="2019" name="Int. J. Syst. Evol. Microbiol.">
        <title>The Global Catalogue of Microorganisms (GCM) 10K type strain sequencing project: providing services to taxonomists for standard genome sequencing and annotation.</title>
        <authorList>
            <consortium name="The Broad Institute Genomics Platform"/>
            <consortium name="The Broad Institute Genome Sequencing Center for Infectious Disease"/>
            <person name="Wu L."/>
            <person name="Ma J."/>
        </authorList>
    </citation>
    <scope>NUCLEOTIDE SEQUENCE [LARGE SCALE GENOMIC DNA]</scope>
    <source>
        <strain evidence="3">CECT 7069</strain>
    </source>
</reference>
<organism evidence="2 3">
    <name type="scientific">Methylobacterium adhaesivum</name>
    <dbReference type="NCBI Taxonomy" id="333297"/>
    <lineage>
        <taxon>Bacteria</taxon>
        <taxon>Pseudomonadati</taxon>
        <taxon>Pseudomonadota</taxon>
        <taxon>Alphaproteobacteria</taxon>
        <taxon>Hyphomicrobiales</taxon>
        <taxon>Methylobacteriaceae</taxon>
        <taxon>Methylobacterium</taxon>
    </lineage>
</organism>